<keyword evidence="13" id="KW-1185">Reference proteome</keyword>
<dbReference type="GO" id="GO:0005829">
    <property type="term" value="C:cytosol"/>
    <property type="evidence" value="ECO:0007669"/>
    <property type="project" value="TreeGrafter"/>
</dbReference>
<dbReference type="PANTHER" id="PTHR48111">
    <property type="entry name" value="REGULATOR OF RPOS"/>
    <property type="match status" value="1"/>
</dbReference>
<dbReference type="OrthoDB" id="9793321at2"/>
<protein>
    <submittedName>
        <fullName evidence="12">CheY-like receiver and winged-helix DNA-binding domain-containing response regulator</fullName>
    </submittedName>
</protein>
<dbReference type="Gene3D" id="1.10.10.10">
    <property type="entry name" value="Winged helix-like DNA-binding domain superfamily/Winged helix DNA-binding domain"/>
    <property type="match status" value="1"/>
</dbReference>
<dbReference type="InterPro" id="IPR058124">
    <property type="entry name" value="CpxR-like_REC"/>
</dbReference>
<dbReference type="InterPro" id="IPR001867">
    <property type="entry name" value="OmpR/PhoB-type_DNA-bd"/>
</dbReference>
<dbReference type="STRING" id="1167006.UWK_00773"/>
<evidence type="ECO:0000259" key="10">
    <source>
        <dbReference type="PROSITE" id="PS50110"/>
    </source>
</evidence>
<dbReference type="InterPro" id="IPR001789">
    <property type="entry name" value="Sig_transdc_resp-reg_receiver"/>
</dbReference>
<evidence type="ECO:0000256" key="8">
    <source>
        <dbReference type="PROSITE-ProRule" id="PRU00169"/>
    </source>
</evidence>
<keyword evidence="3 8" id="KW-0597">Phosphoprotein</keyword>
<proteinExistence type="predicted"/>
<dbReference type="SUPFAM" id="SSF46894">
    <property type="entry name" value="C-terminal effector domain of the bipartite response regulators"/>
    <property type="match status" value="1"/>
</dbReference>
<evidence type="ECO:0000256" key="6">
    <source>
        <dbReference type="ARBA" id="ARBA00023125"/>
    </source>
</evidence>
<evidence type="ECO:0000256" key="9">
    <source>
        <dbReference type="PROSITE-ProRule" id="PRU01091"/>
    </source>
</evidence>
<evidence type="ECO:0000313" key="12">
    <source>
        <dbReference type="EMBL" id="AGF77351.1"/>
    </source>
</evidence>
<dbReference type="AlphaFoldDB" id="M1PLK8"/>
<feature type="domain" description="Response regulatory" evidence="10">
    <location>
        <begin position="3"/>
        <end position="116"/>
    </location>
</feature>
<dbReference type="Gene3D" id="3.40.50.2300">
    <property type="match status" value="1"/>
</dbReference>
<evidence type="ECO:0000256" key="1">
    <source>
        <dbReference type="ARBA" id="ARBA00004496"/>
    </source>
</evidence>
<dbReference type="HOGENOM" id="CLU_000445_30_4_7"/>
<dbReference type="CDD" id="cd00383">
    <property type="entry name" value="trans_reg_C"/>
    <property type="match status" value="1"/>
</dbReference>
<keyword evidence="2" id="KW-0963">Cytoplasm</keyword>
<dbReference type="SMART" id="SM00448">
    <property type="entry name" value="REC"/>
    <property type="match status" value="1"/>
</dbReference>
<dbReference type="GO" id="GO:0000156">
    <property type="term" value="F:phosphorelay response regulator activity"/>
    <property type="evidence" value="ECO:0007669"/>
    <property type="project" value="TreeGrafter"/>
</dbReference>
<dbReference type="CDD" id="cd17623">
    <property type="entry name" value="REC_OmpR_CpxR"/>
    <property type="match status" value="1"/>
</dbReference>
<organism evidence="12 13">
    <name type="scientific">Desulfocapsa sulfexigens (strain DSM 10523 / SB164P1)</name>
    <dbReference type="NCBI Taxonomy" id="1167006"/>
    <lineage>
        <taxon>Bacteria</taxon>
        <taxon>Pseudomonadati</taxon>
        <taxon>Thermodesulfobacteriota</taxon>
        <taxon>Desulfobulbia</taxon>
        <taxon>Desulfobulbales</taxon>
        <taxon>Desulfocapsaceae</taxon>
        <taxon>Desulfocapsa</taxon>
    </lineage>
</organism>
<gene>
    <name evidence="12" type="ordered locus">UWK_00773</name>
</gene>
<keyword evidence="4" id="KW-0902">Two-component regulatory system</keyword>
<evidence type="ECO:0000313" key="13">
    <source>
        <dbReference type="Proteomes" id="UP000011721"/>
    </source>
</evidence>
<keyword evidence="5" id="KW-0805">Transcription regulation</keyword>
<dbReference type="Gene3D" id="6.10.250.690">
    <property type="match status" value="1"/>
</dbReference>
<keyword evidence="7" id="KW-0804">Transcription</keyword>
<dbReference type="Pfam" id="PF00072">
    <property type="entry name" value="Response_reg"/>
    <property type="match status" value="1"/>
</dbReference>
<dbReference type="SMART" id="SM00862">
    <property type="entry name" value="Trans_reg_C"/>
    <property type="match status" value="1"/>
</dbReference>
<dbReference type="InterPro" id="IPR036388">
    <property type="entry name" value="WH-like_DNA-bd_sf"/>
</dbReference>
<dbReference type="RefSeq" id="WP_015403047.1">
    <property type="nucleotide sequence ID" value="NC_020304.1"/>
</dbReference>
<dbReference type="FunFam" id="3.40.50.2300:FF:000001">
    <property type="entry name" value="DNA-binding response regulator PhoB"/>
    <property type="match status" value="1"/>
</dbReference>
<dbReference type="GO" id="GO:0032993">
    <property type="term" value="C:protein-DNA complex"/>
    <property type="evidence" value="ECO:0007669"/>
    <property type="project" value="TreeGrafter"/>
</dbReference>
<dbReference type="Proteomes" id="UP000011721">
    <property type="component" value="Chromosome"/>
</dbReference>
<dbReference type="InterPro" id="IPR016032">
    <property type="entry name" value="Sig_transdc_resp-reg_C-effctor"/>
</dbReference>
<feature type="DNA-binding region" description="OmpR/PhoB-type" evidence="9">
    <location>
        <begin position="130"/>
        <end position="229"/>
    </location>
</feature>
<evidence type="ECO:0000259" key="11">
    <source>
        <dbReference type="PROSITE" id="PS51755"/>
    </source>
</evidence>
<dbReference type="GO" id="GO:0006355">
    <property type="term" value="P:regulation of DNA-templated transcription"/>
    <property type="evidence" value="ECO:0007669"/>
    <property type="project" value="InterPro"/>
</dbReference>
<comment type="subcellular location">
    <subcellularLocation>
        <location evidence="1">Cytoplasm</location>
    </subcellularLocation>
</comment>
<dbReference type="PROSITE" id="PS51755">
    <property type="entry name" value="OMPR_PHOB"/>
    <property type="match status" value="1"/>
</dbReference>
<reference evidence="13" key="1">
    <citation type="journal article" date="2013" name="Stand. Genomic Sci.">
        <title>Complete genome sequence of Desulfocapsa sulfexigens, a marine deltaproteobacterium specialized in disproportionating inorganic sulfur compounds.</title>
        <authorList>
            <person name="Finster K.W."/>
            <person name="Kjeldsen K.U."/>
            <person name="Kube M."/>
            <person name="Reinhardt R."/>
            <person name="Mussmann M."/>
            <person name="Amann R."/>
            <person name="Schreiber L."/>
        </authorList>
    </citation>
    <scope>NUCLEOTIDE SEQUENCE [LARGE SCALE GENOMIC DNA]</scope>
    <source>
        <strain evidence="13">DSM 10523 / SB164P1</strain>
    </source>
</reference>
<keyword evidence="6 9" id="KW-0238">DNA-binding</keyword>
<dbReference type="EMBL" id="CP003985">
    <property type="protein sequence ID" value="AGF77351.1"/>
    <property type="molecule type" value="Genomic_DNA"/>
</dbReference>
<sequence>MKTILVIDDDKELCELLVEFLQPEGFRVETVNEPHGGLRQALSGEYCLVVLDVMLPGMTGFELLRNLRISSQVPVLMLTARGEDIDRIIGLEMGADDYLPKPFNPRELVARIQAIWRRVQPEEKQQLENTSRIELDDIVLDFGSRSVKQNNNTIKVTAVEFSLLYELLRKAGQVLTREELTQRVLNRKLEIFDRSIDVHVSSLRKKLGHNIDNRERIKTIRSVGYLYTQAHQDL</sequence>
<dbReference type="eggNOG" id="COG0745">
    <property type="taxonomic scope" value="Bacteria"/>
</dbReference>
<dbReference type="InterPro" id="IPR011006">
    <property type="entry name" value="CheY-like_superfamily"/>
</dbReference>
<dbReference type="SUPFAM" id="SSF52172">
    <property type="entry name" value="CheY-like"/>
    <property type="match status" value="1"/>
</dbReference>
<dbReference type="InterPro" id="IPR039420">
    <property type="entry name" value="WalR-like"/>
</dbReference>
<feature type="modified residue" description="4-aspartylphosphate" evidence="8">
    <location>
        <position position="52"/>
    </location>
</feature>
<dbReference type="Pfam" id="PF00486">
    <property type="entry name" value="Trans_reg_C"/>
    <property type="match status" value="1"/>
</dbReference>
<evidence type="ECO:0000256" key="2">
    <source>
        <dbReference type="ARBA" id="ARBA00022490"/>
    </source>
</evidence>
<name>M1PLK8_DESSD</name>
<evidence type="ECO:0000256" key="4">
    <source>
        <dbReference type="ARBA" id="ARBA00023012"/>
    </source>
</evidence>
<evidence type="ECO:0000256" key="7">
    <source>
        <dbReference type="ARBA" id="ARBA00023163"/>
    </source>
</evidence>
<dbReference type="PANTHER" id="PTHR48111:SF39">
    <property type="entry name" value="TRANSCRIPTIONAL REGULATORY PROTEIN CPXR"/>
    <property type="match status" value="1"/>
</dbReference>
<evidence type="ECO:0000256" key="5">
    <source>
        <dbReference type="ARBA" id="ARBA00023015"/>
    </source>
</evidence>
<dbReference type="GO" id="GO:0000976">
    <property type="term" value="F:transcription cis-regulatory region binding"/>
    <property type="evidence" value="ECO:0007669"/>
    <property type="project" value="TreeGrafter"/>
</dbReference>
<dbReference type="PROSITE" id="PS50110">
    <property type="entry name" value="RESPONSE_REGULATORY"/>
    <property type="match status" value="1"/>
</dbReference>
<evidence type="ECO:0000256" key="3">
    <source>
        <dbReference type="ARBA" id="ARBA00022553"/>
    </source>
</evidence>
<dbReference type="KEGG" id="dsf:UWK_00773"/>
<accession>M1PLK8</accession>
<feature type="domain" description="OmpR/PhoB-type" evidence="11">
    <location>
        <begin position="130"/>
        <end position="229"/>
    </location>
</feature>